<proteinExistence type="inferred from homology"/>
<dbReference type="AlphaFoldDB" id="A0A9X6SU42"/>
<dbReference type="Gene3D" id="3.20.170.30">
    <property type="match status" value="1"/>
</dbReference>
<comment type="function">
    <text evidence="4 5">Removes the 2'-phosphate from RNA via an intermediate in which the phosphate is ADP-ribosylated by NAD followed by a presumed transesterification to release the RNA and generate ADP-ribose 1''-2''-cyclic phosphate (APPR&gt;P). May function as an ADP-ribosylase.</text>
</comment>
<dbReference type="Pfam" id="PF01885">
    <property type="entry name" value="PTS_2-RNA"/>
    <property type="match status" value="1"/>
</dbReference>
<evidence type="ECO:0000256" key="3">
    <source>
        <dbReference type="ARBA" id="ARBA00023027"/>
    </source>
</evidence>
<evidence type="ECO:0000256" key="1">
    <source>
        <dbReference type="ARBA" id="ARBA00009836"/>
    </source>
</evidence>
<dbReference type="GO" id="GO:0003950">
    <property type="term" value="F:NAD+ poly-ADP-ribosyltransferase activity"/>
    <property type="evidence" value="ECO:0007669"/>
    <property type="project" value="InterPro"/>
</dbReference>
<evidence type="ECO:0000256" key="5">
    <source>
        <dbReference type="HAMAP-Rule" id="MF_00299"/>
    </source>
</evidence>
<dbReference type="InterPro" id="IPR022928">
    <property type="entry name" value="RNA_2'-PTrans_KptA"/>
</dbReference>
<dbReference type="Gene3D" id="1.10.10.970">
    <property type="entry name" value="RNA 2'-phosphotransferase, Tpt1/KptA family, N-terminal domain"/>
    <property type="match status" value="1"/>
</dbReference>
<keyword evidence="2 5" id="KW-0808">Transferase</keyword>
<keyword evidence="3 5" id="KW-0520">NAD</keyword>
<reference evidence="6 7" key="1">
    <citation type="submission" date="2017-09" db="EMBL/GenBank/DDBJ databases">
        <title>Large-scale bioinformatics analysis of Bacillus genomes uncovers conserved roles of natural products in bacterial physiology.</title>
        <authorList>
            <consortium name="Agbiome Team Llc"/>
            <person name="Bleich R.M."/>
            <person name="Grubbs K.J."/>
            <person name="Santa Maria K.C."/>
            <person name="Allen S.E."/>
            <person name="Farag S."/>
            <person name="Shank E.A."/>
            <person name="Bowers A."/>
        </authorList>
    </citation>
    <scope>NUCLEOTIDE SEQUENCE [LARGE SCALE GENOMIC DNA]</scope>
    <source>
        <strain evidence="6 7">AFS092789</strain>
    </source>
</reference>
<evidence type="ECO:0000313" key="7">
    <source>
        <dbReference type="Proteomes" id="UP000219922"/>
    </source>
</evidence>
<name>A0A9X6SU42_BACCE</name>
<sequence length="181" mass="21157">MRDPLGAFMSKILRHEPQKHGITVDEYGYCKIKDLTIAISKQKRWSFVTEQDIVEIVHASDKKRYEIEGDKVRARYGHSYHVLHPEINRELPKFLFHGTNEHALKKIMDKKEGLKPMNRQEVHLSETRAFADLAAKRRKNPKMLKVNTIMARELGTKFTYAGHEVWLSTEIPCICLEEIPF</sequence>
<dbReference type="InterPro" id="IPR042081">
    <property type="entry name" value="RNA_2'-PTrans_C"/>
</dbReference>
<dbReference type="EC" id="2.7.1.-" evidence="5"/>
<dbReference type="HAMAP" id="MF_00299">
    <property type="entry name" value="KptA"/>
    <property type="match status" value="1"/>
</dbReference>
<dbReference type="GO" id="GO:0000215">
    <property type="term" value="F:tRNA 2'-phosphotransferase activity"/>
    <property type="evidence" value="ECO:0007669"/>
    <property type="project" value="TreeGrafter"/>
</dbReference>
<comment type="similarity">
    <text evidence="1 5">Belongs to the KptA/TPT1 family.</text>
</comment>
<dbReference type="EMBL" id="NVMX01000065">
    <property type="protein sequence ID" value="PDZ95157.1"/>
    <property type="molecule type" value="Genomic_DNA"/>
</dbReference>
<dbReference type="GO" id="GO:0006388">
    <property type="term" value="P:tRNA splicing, via endonucleolytic cleavage and ligation"/>
    <property type="evidence" value="ECO:0007669"/>
    <property type="project" value="UniProtKB-UniRule"/>
</dbReference>
<dbReference type="Proteomes" id="UP000219922">
    <property type="component" value="Unassembled WGS sequence"/>
</dbReference>
<dbReference type="SUPFAM" id="SSF56399">
    <property type="entry name" value="ADP-ribosylation"/>
    <property type="match status" value="1"/>
</dbReference>
<dbReference type="InterPro" id="IPR002745">
    <property type="entry name" value="Ptrans_KptA/Tpt1"/>
</dbReference>
<evidence type="ECO:0000313" key="6">
    <source>
        <dbReference type="EMBL" id="PDZ95157.1"/>
    </source>
</evidence>
<evidence type="ECO:0000256" key="2">
    <source>
        <dbReference type="ARBA" id="ARBA00022679"/>
    </source>
</evidence>
<gene>
    <name evidence="5" type="primary">kptA</name>
    <name evidence="6" type="ORF">CON36_29920</name>
</gene>
<accession>A0A9X6SU42</accession>
<dbReference type="PANTHER" id="PTHR12684">
    <property type="entry name" value="PUTATIVE PHOSPHOTRANSFERASE"/>
    <property type="match status" value="1"/>
</dbReference>
<evidence type="ECO:0000256" key="4">
    <source>
        <dbReference type="ARBA" id="ARBA00025212"/>
    </source>
</evidence>
<protein>
    <recommendedName>
        <fullName evidence="5">Probable RNA 2'-phosphotransferase</fullName>
        <ecNumber evidence="5">2.7.1.-</ecNumber>
    </recommendedName>
</protein>
<dbReference type="InterPro" id="IPR042080">
    <property type="entry name" value="RNA_2'-PTrans_N"/>
</dbReference>
<organism evidence="6 7">
    <name type="scientific">Bacillus cereus</name>
    <dbReference type="NCBI Taxonomy" id="1396"/>
    <lineage>
        <taxon>Bacteria</taxon>
        <taxon>Bacillati</taxon>
        <taxon>Bacillota</taxon>
        <taxon>Bacilli</taxon>
        <taxon>Bacillales</taxon>
        <taxon>Bacillaceae</taxon>
        <taxon>Bacillus</taxon>
        <taxon>Bacillus cereus group</taxon>
    </lineage>
</organism>
<dbReference type="PANTHER" id="PTHR12684:SF2">
    <property type="entry name" value="TRNA 2'-PHOSPHOTRANSFERASE 1"/>
    <property type="match status" value="1"/>
</dbReference>
<comment type="caution">
    <text evidence="6">The sequence shown here is derived from an EMBL/GenBank/DDBJ whole genome shotgun (WGS) entry which is preliminary data.</text>
</comment>